<keyword evidence="3" id="KW-1185">Reference proteome</keyword>
<sequence length="134" mass="14825">MNTTYNRKAAYVPFGSFQHPGTGTHQKIMLGCPNSPRVVSPPAPSNNNFARLAKPLSACPGFPTNGEMKYINWKNVSRCSSSTNISQMTHHNHNPALVRDEKEVQDENRETTNHVDNEELHAALTLSSCFNKGS</sequence>
<feature type="compositionally biased region" description="Basic and acidic residues" evidence="1">
    <location>
        <begin position="98"/>
        <end position="115"/>
    </location>
</feature>
<feature type="region of interest" description="Disordered" evidence="1">
    <location>
        <begin position="85"/>
        <end position="115"/>
    </location>
</feature>
<dbReference type="Proteomes" id="UP001054902">
    <property type="component" value="Unassembled WGS sequence"/>
</dbReference>
<organism evidence="2 3">
    <name type="scientific">Chaetoceros tenuissimus</name>
    <dbReference type="NCBI Taxonomy" id="426638"/>
    <lineage>
        <taxon>Eukaryota</taxon>
        <taxon>Sar</taxon>
        <taxon>Stramenopiles</taxon>
        <taxon>Ochrophyta</taxon>
        <taxon>Bacillariophyta</taxon>
        <taxon>Coscinodiscophyceae</taxon>
        <taxon>Chaetocerotophycidae</taxon>
        <taxon>Chaetocerotales</taxon>
        <taxon>Chaetocerotaceae</taxon>
        <taxon>Chaetoceros</taxon>
    </lineage>
</organism>
<comment type="caution">
    <text evidence="2">The sequence shown here is derived from an EMBL/GenBank/DDBJ whole genome shotgun (WGS) entry which is preliminary data.</text>
</comment>
<accession>A0AAD3CYK5</accession>
<name>A0AAD3CYK5_9STRA</name>
<protein>
    <submittedName>
        <fullName evidence="2">Uncharacterized protein</fullName>
    </submittedName>
</protein>
<dbReference type="AlphaFoldDB" id="A0AAD3CYK5"/>
<reference evidence="2 3" key="1">
    <citation type="journal article" date="2021" name="Sci. Rep.">
        <title>The genome of the diatom Chaetoceros tenuissimus carries an ancient integrated fragment of an extant virus.</title>
        <authorList>
            <person name="Hongo Y."/>
            <person name="Kimura K."/>
            <person name="Takaki Y."/>
            <person name="Yoshida Y."/>
            <person name="Baba S."/>
            <person name="Kobayashi G."/>
            <person name="Nagasaki K."/>
            <person name="Hano T."/>
            <person name="Tomaru Y."/>
        </authorList>
    </citation>
    <scope>NUCLEOTIDE SEQUENCE [LARGE SCALE GENOMIC DNA]</scope>
    <source>
        <strain evidence="2 3">NIES-3715</strain>
    </source>
</reference>
<proteinExistence type="predicted"/>
<evidence type="ECO:0000313" key="2">
    <source>
        <dbReference type="EMBL" id="GFH54612.1"/>
    </source>
</evidence>
<evidence type="ECO:0000313" key="3">
    <source>
        <dbReference type="Proteomes" id="UP001054902"/>
    </source>
</evidence>
<gene>
    <name evidence="2" type="ORF">CTEN210_11088</name>
</gene>
<evidence type="ECO:0000256" key="1">
    <source>
        <dbReference type="SAM" id="MobiDB-lite"/>
    </source>
</evidence>
<dbReference type="EMBL" id="BLLK01000047">
    <property type="protein sequence ID" value="GFH54612.1"/>
    <property type="molecule type" value="Genomic_DNA"/>
</dbReference>